<dbReference type="InterPro" id="IPR013858">
    <property type="entry name" value="Peptidase_M10B_C"/>
</dbReference>
<dbReference type="PANTHER" id="PTHR38340">
    <property type="entry name" value="S-LAYER PROTEIN"/>
    <property type="match status" value="1"/>
</dbReference>
<dbReference type="Pfam" id="PF08548">
    <property type="entry name" value="Peptidase_M10_C"/>
    <property type="match status" value="1"/>
</dbReference>
<dbReference type="Pfam" id="PF13583">
    <property type="entry name" value="Reprolysin_4"/>
    <property type="match status" value="1"/>
</dbReference>
<comment type="subcellular location">
    <subcellularLocation>
        <location evidence="2">Membrane</location>
    </subcellularLocation>
    <subcellularLocation>
        <location evidence="3">Secreted</location>
    </subcellularLocation>
</comment>
<evidence type="ECO:0000256" key="9">
    <source>
        <dbReference type="ARBA" id="ARBA00023136"/>
    </source>
</evidence>
<dbReference type="PRINTS" id="PR01488">
    <property type="entry name" value="RTXTOXINA"/>
</dbReference>
<comment type="caution">
    <text evidence="11">The sequence shown here is derived from an EMBL/GenBank/DDBJ whole genome shotgun (WGS) entry which is preliminary data.</text>
</comment>
<reference evidence="11 12" key="1">
    <citation type="submission" date="2016-08" db="EMBL/GenBank/DDBJ databases">
        <title>Draft genome of Amylibacter sp. strain 4G11.</title>
        <authorList>
            <person name="Wong S.-K."/>
            <person name="Hamasaki K."/>
            <person name="Yoshizawa S."/>
        </authorList>
    </citation>
    <scope>NUCLEOTIDE SEQUENCE [LARGE SCALE GENOMIC DNA]</scope>
    <source>
        <strain evidence="11 12">4G11</strain>
    </source>
</reference>
<dbReference type="SUPFAM" id="SSF55486">
    <property type="entry name" value="Metalloproteases ('zincins'), catalytic domain"/>
    <property type="match status" value="1"/>
</dbReference>
<dbReference type="InterPro" id="IPR011049">
    <property type="entry name" value="Serralysin-like_metalloprot_C"/>
</dbReference>
<feature type="domain" description="Peptidase metallopeptidase" evidence="10">
    <location>
        <begin position="47"/>
        <end position="191"/>
    </location>
</feature>
<evidence type="ECO:0000256" key="2">
    <source>
        <dbReference type="ARBA" id="ARBA00004370"/>
    </source>
</evidence>
<evidence type="ECO:0000313" key="11">
    <source>
        <dbReference type="EMBL" id="PIB26585.1"/>
    </source>
</evidence>
<dbReference type="GO" id="GO:0090729">
    <property type="term" value="F:toxin activity"/>
    <property type="evidence" value="ECO:0007669"/>
    <property type="project" value="UniProtKB-KW"/>
</dbReference>
<keyword evidence="8" id="KW-0843">Virulence</keyword>
<dbReference type="GO" id="GO:0005615">
    <property type="term" value="C:extracellular space"/>
    <property type="evidence" value="ECO:0007669"/>
    <property type="project" value="InterPro"/>
</dbReference>
<evidence type="ECO:0000256" key="6">
    <source>
        <dbReference type="ARBA" id="ARBA00022656"/>
    </source>
</evidence>
<dbReference type="CDD" id="cd04277">
    <property type="entry name" value="ZnMc_serralysin_like"/>
    <property type="match status" value="1"/>
</dbReference>
<organism evidence="11 12">
    <name type="scientific">Paramylibacter kogurei</name>
    <dbReference type="NCBI Taxonomy" id="1889778"/>
    <lineage>
        <taxon>Bacteria</taxon>
        <taxon>Pseudomonadati</taxon>
        <taxon>Pseudomonadota</taxon>
        <taxon>Alphaproteobacteria</taxon>
        <taxon>Rhodobacterales</taxon>
        <taxon>Paracoccaceae</taxon>
        <taxon>Paramylibacter</taxon>
    </lineage>
</organism>
<protein>
    <recommendedName>
        <fullName evidence="10">Peptidase metallopeptidase domain-containing protein</fullName>
    </recommendedName>
</protein>
<dbReference type="Gene3D" id="2.150.10.10">
    <property type="entry name" value="Serralysin-like metalloprotease, C-terminal"/>
    <property type="match status" value="3"/>
</dbReference>
<dbReference type="InterPro" id="IPR006026">
    <property type="entry name" value="Peptidase_Metallo"/>
</dbReference>
<dbReference type="AlphaFoldDB" id="A0A2G5KAW6"/>
<evidence type="ECO:0000256" key="7">
    <source>
        <dbReference type="ARBA" id="ARBA00022737"/>
    </source>
</evidence>
<keyword evidence="7" id="KW-0677">Repeat</keyword>
<dbReference type="InterPro" id="IPR001343">
    <property type="entry name" value="Hemolysn_Ca-bd"/>
</dbReference>
<dbReference type="EMBL" id="MDGM01000003">
    <property type="protein sequence ID" value="PIB26585.1"/>
    <property type="molecule type" value="Genomic_DNA"/>
</dbReference>
<keyword evidence="12" id="KW-1185">Reference proteome</keyword>
<dbReference type="Proteomes" id="UP000231516">
    <property type="component" value="Unassembled WGS sequence"/>
</dbReference>
<dbReference type="OrthoDB" id="733404at2"/>
<dbReference type="PRINTS" id="PR00313">
    <property type="entry name" value="CABNDNGRPT"/>
</dbReference>
<dbReference type="GO" id="GO:0005509">
    <property type="term" value="F:calcium ion binding"/>
    <property type="evidence" value="ECO:0007669"/>
    <property type="project" value="InterPro"/>
</dbReference>
<dbReference type="GO" id="GO:0008270">
    <property type="term" value="F:zinc ion binding"/>
    <property type="evidence" value="ECO:0007669"/>
    <property type="project" value="InterPro"/>
</dbReference>
<keyword evidence="5" id="KW-0964">Secreted</keyword>
<dbReference type="Gene3D" id="3.40.390.10">
    <property type="entry name" value="Collagenase (Catalytic Domain)"/>
    <property type="match status" value="1"/>
</dbReference>
<dbReference type="InterPro" id="IPR024079">
    <property type="entry name" value="MetalloPept_cat_dom_sf"/>
</dbReference>
<dbReference type="Pfam" id="PF00353">
    <property type="entry name" value="HemolysinCabind"/>
    <property type="match status" value="4"/>
</dbReference>
<evidence type="ECO:0000256" key="8">
    <source>
        <dbReference type="ARBA" id="ARBA00023026"/>
    </source>
</evidence>
<comment type="cofactor">
    <cofactor evidence="1">
        <name>Ca(2+)</name>
        <dbReference type="ChEBI" id="CHEBI:29108"/>
    </cofactor>
</comment>
<dbReference type="InterPro" id="IPR050557">
    <property type="entry name" value="RTX_toxin/Mannuronan_C5-epim"/>
</dbReference>
<dbReference type="InterPro" id="IPR003995">
    <property type="entry name" value="RTX_toxin_determinant-A"/>
</dbReference>
<evidence type="ECO:0000313" key="12">
    <source>
        <dbReference type="Proteomes" id="UP000231516"/>
    </source>
</evidence>
<evidence type="ECO:0000259" key="10">
    <source>
        <dbReference type="SMART" id="SM00235"/>
    </source>
</evidence>
<keyword evidence="9" id="KW-0472">Membrane</keyword>
<dbReference type="GO" id="GO:0008237">
    <property type="term" value="F:metallopeptidase activity"/>
    <property type="evidence" value="ECO:0007669"/>
    <property type="project" value="InterPro"/>
</dbReference>
<sequence length="556" mass="59136">MLAPSKVINNSNPRECQQTGKLNMITEWTPIEVAEFIIDEGWDSAATPVRWNVSAGDSISVHISGMSNESQQVAMLALGAWTSVTGIEFTFVNSASAAQLDFSDTSGGPVGGWSSSGGYIISGFVHVDQSWINTYGSGIGDYGFQTYIHEIGHALGIAHPGHYESGGTTYETHAEFLNDSWQMTVMSYFSQTQNTYIDATRAFVVTPMIADIHAAQLLYGDSNTIRTGNTTYGENGNAGNYYDDIIDASGPVTFTIIDDGGIDTLRLINTAADQYIDMRGGGISDVYGLVGNMVIYTDTVIENLYLGRGNDTVTGNEADNYIRANTGYDTIYSLEGNDTIYAQDGHDAVYAGDGDDIIFGGSGADIADGGDGDDIIETAAGGDEIYGGAGNDYLNGNSRSDSIYGGTGNDTLWGEGGRDDIRGGHDDDTIYGGNGADILDGELGNNTIYGGSGRDVLYGGSGDDIIYGGAGGRDQYFGGSGADEFIYQVGDNNDQIYDFQNDIDLLDLSDFSVGNVWDYATEIDGDVVFNFGNRDILTVEFITIAELSDDVLIASP</sequence>
<evidence type="ECO:0000256" key="3">
    <source>
        <dbReference type="ARBA" id="ARBA00004613"/>
    </source>
</evidence>
<keyword evidence="6" id="KW-0800">Toxin</keyword>
<gene>
    <name evidence="11" type="ORF">BFP76_11870</name>
</gene>
<dbReference type="InterPro" id="IPR034033">
    <property type="entry name" value="Serralysin-like"/>
</dbReference>
<comment type="similarity">
    <text evidence="4">Belongs to the peptidase M10B family.</text>
</comment>
<dbReference type="GO" id="GO:0016020">
    <property type="term" value="C:membrane"/>
    <property type="evidence" value="ECO:0007669"/>
    <property type="project" value="UniProtKB-SubCell"/>
</dbReference>
<evidence type="ECO:0000256" key="1">
    <source>
        <dbReference type="ARBA" id="ARBA00001913"/>
    </source>
</evidence>
<accession>A0A2G5KAW6</accession>
<dbReference type="PANTHER" id="PTHR38340:SF1">
    <property type="entry name" value="S-LAYER PROTEIN"/>
    <property type="match status" value="1"/>
</dbReference>
<name>A0A2G5KAW6_9RHOB</name>
<evidence type="ECO:0000256" key="5">
    <source>
        <dbReference type="ARBA" id="ARBA00022525"/>
    </source>
</evidence>
<dbReference type="SUPFAM" id="SSF51120">
    <property type="entry name" value="beta-Roll"/>
    <property type="match status" value="2"/>
</dbReference>
<dbReference type="SMART" id="SM00235">
    <property type="entry name" value="ZnMc"/>
    <property type="match status" value="1"/>
</dbReference>
<proteinExistence type="inferred from homology"/>
<evidence type="ECO:0000256" key="4">
    <source>
        <dbReference type="ARBA" id="ARBA00009490"/>
    </source>
</evidence>
<dbReference type="GO" id="GO:0006508">
    <property type="term" value="P:proteolysis"/>
    <property type="evidence" value="ECO:0007669"/>
    <property type="project" value="InterPro"/>
</dbReference>